<dbReference type="Gene3D" id="2.40.50.100">
    <property type="match status" value="1"/>
</dbReference>
<evidence type="ECO:0000313" key="4">
    <source>
        <dbReference type="EMBL" id="MBD2828837.1"/>
    </source>
</evidence>
<evidence type="ECO:0000259" key="3">
    <source>
        <dbReference type="PROSITE" id="PS51866"/>
    </source>
</evidence>
<dbReference type="InterPro" id="IPR010093">
    <property type="entry name" value="SinI_DNA-bd"/>
</dbReference>
<comment type="caution">
    <text evidence="4">The sequence shown here is derived from an EMBL/GenBank/DDBJ whole genome shotgun (WGS) entry which is preliminary data.</text>
</comment>
<dbReference type="SUPFAM" id="SSF50331">
    <property type="entry name" value="MOP-like"/>
    <property type="match status" value="1"/>
</dbReference>
<dbReference type="InterPro" id="IPR009061">
    <property type="entry name" value="DNA-bd_dom_put_sf"/>
</dbReference>
<name>A0A927BL67_STRGL</name>
<dbReference type="AlphaFoldDB" id="A0A927BL67"/>
<protein>
    <submittedName>
        <fullName evidence="4">TOBE domain-containing protein</fullName>
    </submittedName>
</protein>
<dbReference type="EMBL" id="JACWUS010000001">
    <property type="protein sequence ID" value="MBD2828837.1"/>
    <property type="molecule type" value="Genomic_DNA"/>
</dbReference>
<proteinExistence type="predicted"/>
<gene>
    <name evidence="4" type="ORF">ID875_11770</name>
</gene>
<dbReference type="InterPro" id="IPR008995">
    <property type="entry name" value="Mo/tungstate-bd_C_term_dom"/>
</dbReference>
<accession>A0A927BL67</accession>
<dbReference type="SUPFAM" id="SSF46955">
    <property type="entry name" value="Putative DNA-binding domain"/>
    <property type="match status" value="1"/>
</dbReference>
<organism evidence="4">
    <name type="scientific">Streptomyces globisporus</name>
    <dbReference type="NCBI Taxonomy" id="1908"/>
    <lineage>
        <taxon>Bacteria</taxon>
        <taxon>Bacillati</taxon>
        <taxon>Actinomycetota</taxon>
        <taxon>Actinomycetes</taxon>
        <taxon>Kitasatosporales</taxon>
        <taxon>Streptomycetaceae</taxon>
        <taxon>Streptomyces</taxon>
    </lineage>
</organism>
<dbReference type="GO" id="GO:0003677">
    <property type="term" value="F:DNA binding"/>
    <property type="evidence" value="ECO:0007669"/>
    <property type="project" value="InterPro"/>
</dbReference>
<dbReference type="Pfam" id="PF12728">
    <property type="entry name" value="HTH_17"/>
    <property type="match status" value="1"/>
</dbReference>
<evidence type="ECO:0000256" key="1">
    <source>
        <dbReference type="ARBA" id="ARBA00022505"/>
    </source>
</evidence>
<dbReference type="InterPro" id="IPR005116">
    <property type="entry name" value="Transp-assoc_OB_typ1"/>
</dbReference>
<dbReference type="GO" id="GO:0015689">
    <property type="term" value="P:molybdate ion transport"/>
    <property type="evidence" value="ECO:0007669"/>
    <property type="project" value="InterPro"/>
</dbReference>
<dbReference type="PROSITE" id="PS51866">
    <property type="entry name" value="MOP"/>
    <property type="match status" value="1"/>
</dbReference>
<dbReference type="Pfam" id="PF03459">
    <property type="entry name" value="TOBE"/>
    <property type="match status" value="1"/>
</dbReference>
<dbReference type="NCBIfam" id="TIGR01764">
    <property type="entry name" value="excise"/>
    <property type="match status" value="1"/>
</dbReference>
<dbReference type="InterPro" id="IPR041657">
    <property type="entry name" value="HTH_17"/>
</dbReference>
<reference evidence="4" key="1">
    <citation type="journal article" date="2020" name="PLoS ONE">
        <title>Isolation and characterization of Streptomyces bacteriophages and Streptomyces strains encoding biosynthetic arsenals: Streptomyces strains and phages for antibiotic discovery.</title>
        <authorList>
            <person name="Montano E.T."/>
            <person name="Nideffer J.F."/>
            <person name="Brumage L."/>
            <person name="Erb M."/>
            <person name="Derman A.I."/>
            <person name="Davis J.P."/>
            <person name="Estrada E."/>
            <person name="Fu S."/>
            <person name="Le D."/>
            <person name="Vuppala A."/>
            <person name="Tran C."/>
            <person name="Luterstein E."/>
            <person name="Lakkaraju S."/>
            <person name="Panchagnula S."/>
            <person name="Ren C."/>
            <person name="Doan J."/>
            <person name="Tran S."/>
            <person name="Soriano J."/>
            <person name="Fujita Y."/>
            <person name="Gutala P."/>
            <person name="Fujii Q."/>
            <person name="Lee M."/>
            <person name="Bui A."/>
            <person name="Villarreal C."/>
            <person name="Shing S.R."/>
            <person name="Kim S."/>
            <person name="Freeman D."/>
            <person name="Racha V."/>
            <person name="Ho A."/>
            <person name="Kumar P."/>
            <person name="Falah K."/>
            <person name="Dawson T."/>
            <person name="Enustun E."/>
            <person name="Prichard A."/>
            <person name="Gomez A."/>
            <person name="Khanna K."/>
            <person name="Trigg S."/>
            <person name="Fernandez L."/>
            <person name="Pogliano K."/>
            <person name="Pogliano J."/>
        </authorList>
    </citation>
    <scope>NUCLEOTIDE SEQUENCE</scope>
    <source>
        <strain evidence="4">QF2</strain>
    </source>
</reference>
<evidence type="ECO:0000256" key="2">
    <source>
        <dbReference type="PROSITE-ProRule" id="PRU01213"/>
    </source>
</evidence>
<feature type="domain" description="Mop" evidence="3">
    <location>
        <begin position="65"/>
        <end position="130"/>
    </location>
</feature>
<dbReference type="Gene3D" id="1.10.1660.10">
    <property type="match status" value="1"/>
</dbReference>
<sequence>MPTYSIGQAAELLAVSPETVRRWADAGDLVMVRSGSGSRLIDGVSLAGFASARGRGLHPVPGDVLTSVRNSFAGIVTAVRADGVMAQVEIQSGPHRLVSLISSDAVEELGLDVGVPATARVKSTNVHIDRPAGGR</sequence>
<dbReference type="InterPro" id="IPR004606">
    <property type="entry name" value="Mop_domain"/>
</dbReference>
<keyword evidence="1 2" id="KW-0500">Molybdenum</keyword>